<dbReference type="AlphaFoldDB" id="A0A1Y3B151"/>
<name>A0A1Y3B151_EURMA</name>
<accession>A0A1Y3B151</accession>
<organism evidence="1 2">
    <name type="scientific">Euroglyphus maynei</name>
    <name type="common">Mayne's house dust mite</name>
    <dbReference type="NCBI Taxonomy" id="6958"/>
    <lineage>
        <taxon>Eukaryota</taxon>
        <taxon>Metazoa</taxon>
        <taxon>Ecdysozoa</taxon>
        <taxon>Arthropoda</taxon>
        <taxon>Chelicerata</taxon>
        <taxon>Arachnida</taxon>
        <taxon>Acari</taxon>
        <taxon>Acariformes</taxon>
        <taxon>Sarcoptiformes</taxon>
        <taxon>Astigmata</taxon>
        <taxon>Psoroptidia</taxon>
        <taxon>Analgoidea</taxon>
        <taxon>Pyroglyphidae</taxon>
        <taxon>Pyroglyphinae</taxon>
        <taxon>Euroglyphus</taxon>
    </lineage>
</organism>
<dbReference type="Proteomes" id="UP000194236">
    <property type="component" value="Unassembled WGS sequence"/>
</dbReference>
<sequence length="80" mass="8594">MPKYVRNDAVGALIENQNKCRLARVRSNPSCRRNVTRPNAAGALCNNMAKKTIISTSACDVVAAAPNAIPSAVQNKQNKK</sequence>
<reference evidence="1 2" key="1">
    <citation type="submission" date="2017-03" db="EMBL/GenBank/DDBJ databases">
        <title>Genome Survey of Euroglyphus maynei.</title>
        <authorList>
            <person name="Arlian L.G."/>
            <person name="Morgan M.S."/>
            <person name="Rider S.D."/>
        </authorList>
    </citation>
    <scope>NUCLEOTIDE SEQUENCE [LARGE SCALE GENOMIC DNA]</scope>
    <source>
        <strain evidence="1">Arlian Lab</strain>
        <tissue evidence="1">Whole body</tissue>
    </source>
</reference>
<proteinExistence type="predicted"/>
<protein>
    <submittedName>
        <fullName evidence="1">Uncharacterized protein</fullName>
    </submittedName>
</protein>
<comment type="caution">
    <text evidence="1">The sequence shown here is derived from an EMBL/GenBank/DDBJ whole genome shotgun (WGS) entry which is preliminary data.</text>
</comment>
<evidence type="ECO:0000313" key="2">
    <source>
        <dbReference type="Proteomes" id="UP000194236"/>
    </source>
</evidence>
<gene>
    <name evidence="1" type="ORF">BLA29_011669</name>
</gene>
<keyword evidence="2" id="KW-1185">Reference proteome</keyword>
<dbReference type="EMBL" id="MUJZ01046583">
    <property type="protein sequence ID" value="OTF74540.1"/>
    <property type="molecule type" value="Genomic_DNA"/>
</dbReference>
<evidence type="ECO:0000313" key="1">
    <source>
        <dbReference type="EMBL" id="OTF74540.1"/>
    </source>
</evidence>